<dbReference type="PIRSF" id="PIRSF000709">
    <property type="entry name" value="6PFK_2-Ptase"/>
    <property type="match status" value="1"/>
</dbReference>
<dbReference type="InterPro" id="IPR013078">
    <property type="entry name" value="His_Pase_superF_clade-1"/>
</dbReference>
<dbReference type="PANTHER" id="PTHR48100">
    <property type="entry name" value="BROAD-SPECIFICITY PHOSPHATASE YOR283W-RELATED"/>
    <property type="match status" value="1"/>
</dbReference>
<dbReference type="AlphaFoldDB" id="A0A0Q3QJ59"/>
<evidence type="ECO:0000256" key="1">
    <source>
        <dbReference type="ARBA" id="ARBA00023152"/>
    </source>
</evidence>
<dbReference type="InterPro" id="IPR001345">
    <property type="entry name" value="PG/BPGM_mutase_AS"/>
</dbReference>
<evidence type="ECO:0000313" key="6">
    <source>
        <dbReference type="Proteomes" id="UP000050996"/>
    </source>
</evidence>
<dbReference type="EMBL" id="LJIX01000006">
    <property type="protein sequence ID" value="KQL17608.1"/>
    <property type="molecule type" value="Genomic_DNA"/>
</dbReference>
<evidence type="ECO:0000256" key="3">
    <source>
        <dbReference type="PIRSR" id="PIRSR613078-1"/>
    </source>
</evidence>
<evidence type="ECO:0000256" key="2">
    <source>
        <dbReference type="ARBA" id="ARBA00023235"/>
    </source>
</evidence>
<dbReference type="Pfam" id="PF00300">
    <property type="entry name" value="His_Phos_1"/>
    <property type="match status" value="1"/>
</dbReference>
<dbReference type="GO" id="GO:0005737">
    <property type="term" value="C:cytoplasm"/>
    <property type="evidence" value="ECO:0007669"/>
    <property type="project" value="TreeGrafter"/>
</dbReference>
<feature type="binding site" evidence="4">
    <location>
        <position position="58"/>
    </location>
    <ligand>
        <name>substrate</name>
    </ligand>
</feature>
<keyword evidence="2" id="KW-0413">Isomerase</keyword>
<dbReference type="InterPro" id="IPR050275">
    <property type="entry name" value="PGM_Phosphatase"/>
</dbReference>
<protein>
    <submittedName>
        <fullName evidence="5">Phosphatase</fullName>
    </submittedName>
</protein>
<dbReference type="PATRIC" id="fig|1637975.4.peg.170"/>
<sequence length="202" mass="23267">MLHLYIIRHGETEWNTEKRMQGRLDSDLTEKGRNDAQLLGERLKDTVFERIISSPSQRTLDTAKHICGKRDIPIETDERLMEIALGAWQGKTEDEIKELFPSQYDLYWNQPHMYENAEGERFIDVMDRVASFLEELIDTTPLGNVLVVTHGVVLKTLYLLCRNASIDQLWDPPFIHGTSLTIVKLHNGEKELVLEGCMAHCC</sequence>
<dbReference type="Gene3D" id="3.40.50.1240">
    <property type="entry name" value="Phosphoglycerate mutase-like"/>
    <property type="match status" value="1"/>
</dbReference>
<dbReference type="PROSITE" id="PS00175">
    <property type="entry name" value="PG_MUTASE"/>
    <property type="match status" value="1"/>
</dbReference>
<dbReference type="GO" id="GO:0016791">
    <property type="term" value="F:phosphatase activity"/>
    <property type="evidence" value="ECO:0007669"/>
    <property type="project" value="TreeGrafter"/>
</dbReference>
<organism evidence="5 6">
    <name type="scientific">Cytobacillus solani</name>
    <dbReference type="NCBI Taxonomy" id="1637975"/>
    <lineage>
        <taxon>Bacteria</taxon>
        <taxon>Bacillati</taxon>
        <taxon>Bacillota</taxon>
        <taxon>Bacilli</taxon>
        <taxon>Bacillales</taxon>
        <taxon>Bacillaceae</taxon>
        <taxon>Cytobacillus</taxon>
    </lineage>
</organism>
<dbReference type="RefSeq" id="WP_053477881.1">
    <property type="nucleotide sequence ID" value="NZ_CP041305.1"/>
</dbReference>
<name>A0A0Q3QJ59_9BACI</name>
<dbReference type="InterPro" id="IPR029033">
    <property type="entry name" value="His_PPase_superfam"/>
</dbReference>
<dbReference type="Proteomes" id="UP000050996">
    <property type="component" value="Unassembled WGS sequence"/>
</dbReference>
<gene>
    <name evidence="5" type="ORF">AN957_02505</name>
</gene>
<dbReference type="PANTHER" id="PTHR48100:SF1">
    <property type="entry name" value="HISTIDINE PHOSPHATASE FAMILY PROTEIN-RELATED"/>
    <property type="match status" value="1"/>
</dbReference>
<evidence type="ECO:0000313" key="5">
    <source>
        <dbReference type="EMBL" id="KQL17608.1"/>
    </source>
</evidence>
<keyword evidence="1" id="KW-0324">Glycolysis</keyword>
<proteinExistence type="predicted"/>
<dbReference type="SMART" id="SM00855">
    <property type="entry name" value="PGAM"/>
    <property type="match status" value="1"/>
</dbReference>
<reference evidence="5 6" key="1">
    <citation type="submission" date="2015-09" db="EMBL/GenBank/DDBJ databases">
        <title>Genome sequencing project for genomic taxonomy and phylogenomics of Bacillus-like bacteria.</title>
        <authorList>
            <person name="Liu B."/>
            <person name="Wang J."/>
            <person name="Zhu Y."/>
            <person name="Liu G."/>
            <person name="Chen Q."/>
            <person name="Chen Z."/>
            <person name="Lan J."/>
            <person name="Che J."/>
            <person name="Ge C."/>
            <person name="Shi H."/>
            <person name="Pan Z."/>
            <person name="Liu X."/>
        </authorList>
    </citation>
    <scope>NUCLEOTIDE SEQUENCE [LARGE SCALE GENOMIC DNA]</scope>
    <source>
        <strain evidence="5 6">FJAT-18043</strain>
    </source>
</reference>
<accession>A0A0Q3QJ59</accession>
<feature type="active site" description="Tele-phosphohistidine intermediate" evidence="3">
    <location>
        <position position="9"/>
    </location>
</feature>
<dbReference type="STRING" id="1637975.AN957_02505"/>
<keyword evidence="6" id="KW-1185">Reference proteome</keyword>
<dbReference type="SUPFAM" id="SSF53254">
    <property type="entry name" value="Phosphoglycerate mutase-like"/>
    <property type="match status" value="1"/>
</dbReference>
<evidence type="ECO:0000256" key="4">
    <source>
        <dbReference type="PIRSR" id="PIRSR613078-2"/>
    </source>
</evidence>
<dbReference type="CDD" id="cd07067">
    <property type="entry name" value="HP_PGM_like"/>
    <property type="match status" value="1"/>
</dbReference>
<feature type="binding site" evidence="4">
    <location>
        <begin position="8"/>
        <end position="15"/>
    </location>
    <ligand>
        <name>substrate</name>
    </ligand>
</feature>
<feature type="active site" description="Proton donor/acceptor" evidence="3">
    <location>
        <position position="82"/>
    </location>
</feature>
<comment type="caution">
    <text evidence="5">The sequence shown here is derived from an EMBL/GenBank/DDBJ whole genome shotgun (WGS) entry which is preliminary data.</text>
</comment>